<gene>
    <name evidence="2" type="ORF">ACFOW6_10570</name>
</gene>
<accession>A0ABV8UMH0</accession>
<dbReference type="Proteomes" id="UP001595799">
    <property type="component" value="Unassembled WGS sequence"/>
</dbReference>
<feature type="transmembrane region" description="Helical" evidence="1">
    <location>
        <begin position="62"/>
        <end position="82"/>
    </location>
</feature>
<feature type="transmembrane region" description="Helical" evidence="1">
    <location>
        <begin position="213"/>
        <end position="232"/>
    </location>
</feature>
<keyword evidence="1" id="KW-0472">Membrane</keyword>
<feature type="transmembrane region" description="Helical" evidence="1">
    <location>
        <begin position="162"/>
        <end position="182"/>
    </location>
</feature>
<evidence type="ECO:0000313" key="2">
    <source>
        <dbReference type="EMBL" id="MFC4351986.1"/>
    </source>
</evidence>
<feature type="transmembrane region" description="Helical" evidence="1">
    <location>
        <begin position="189"/>
        <end position="207"/>
    </location>
</feature>
<keyword evidence="1" id="KW-1133">Transmembrane helix</keyword>
<dbReference type="Pfam" id="PF03591">
    <property type="entry name" value="AzlC"/>
    <property type="match status" value="1"/>
</dbReference>
<feature type="transmembrane region" description="Helical" evidence="1">
    <location>
        <begin position="102"/>
        <end position="120"/>
    </location>
</feature>
<comment type="caution">
    <text evidence="2">The sequence shown here is derived from an EMBL/GenBank/DDBJ whole genome shotgun (WGS) entry which is preliminary data.</text>
</comment>
<dbReference type="InterPro" id="IPR011606">
    <property type="entry name" value="Brnchd-chn_aa_trnsp_permease"/>
</dbReference>
<feature type="transmembrane region" description="Helical" evidence="1">
    <location>
        <begin position="132"/>
        <end position="156"/>
    </location>
</feature>
<name>A0ABV8UMH0_9PROT</name>
<evidence type="ECO:0000313" key="3">
    <source>
        <dbReference type="Proteomes" id="UP001595799"/>
    </source>
</evidence>
<evidence type="ECO:0000256" key="1">
    <source>
        <dbReference type="SAM" id="Phobius"/>
    </source>
</evidence>
<sequence length="239" mass="25623">MSLTRAFGRGFRDGLSVPGFVLISSFLGFGALIRQSEFTLVQGLLSTATGWALPGQIAMVELYTTGASFLVIALAVALTNVRLLPMTVVLMPVLRSASTPRWLPYFVVHWVAITGWAQALRVCPGMPRPARFPYFMGFSMVLWPGALMGTLIGYYLAGSVPLALSLGLVFLNPIYFMLVFAADLRIRTRVWALGLGALLGPVLHLYLPDFSLLVTGLLAGSLAFVLGGGLAGKRKGKAS</sequence>
<keyword evidence="1" id="KW-0812">Transmembrane</keyword>
<dbReference type="RefSeq" id="WP_382422328.1">
    <property type="nucleotide sequence ID" value="NZ_JBHSCW010000004.1"/>
</dbReference>
<protein>
    <submittedName>
        <fullName evidence="2">AzlC family ABC transporter permease</fullName>
    </submittedName>
</protein>
<feature type="transmembrane region" description="Helical" evidence="1">
    <location>
        <begin position="15"/>
        <end position="33"/>
    </location>
</feature>
<proteinExistence type="predicted"/>
<dbReference type="EMBL" id="JBHSCW010000004">
    <property type="protein sequence ID" value="MFC4351986.1"/>
    <property type="molecule type" value="Genomic_DNA"/>
</dbReference>
<keyword evidence="3" id="KW-1185">Reference proteome</keyword>
<reference evidence="3" key="1">
    <citation type="journal article" date="2019" name="Int. J. Syst. Evol. Microbiol.">
        <title>The Global Catalogue of Microorganisms (GCM) 10K type strain sequencing project: providing services to taxonomists for standard genome sequencing and annotation.</title>
        <authorList>
            <consortium name="The Broad Institute Genomics Platform"/>
            <consortium name="The Broad Institute Genome Sequencing Center for Infectious Disease"/>
            <person name="Wu L."/>
            <person name="Ma J."/>
        </authorList>
    </citation>
    <scope>NUCLEOTIDE SEQUENCE [LARGE SCALE GENOMIC DNA]</scope>
    <source>
        <strain evidence="3">CECT 8472</strain>
    </source>
</reference>
<organism evidence="2 3">
    <name type="scientific">Fodinicurvata halophila</name>
    <dbReference type="NCBI Taxonomy" id="1419723"/>
    <lineage>
        <taxon>Bacteria</taxon>
        <taxon>Pseudomonadati</taxon>
        <taxon>Pseudomonadota</taxon>
        <taxon>Alphaproteobacteria</taxon>
        <taxon>Rhodospirillales</taxon>
        <taxon>Rhodovibrionaceae</taxon>
        <taxon>Fodinicurvata</taxon>
    </lineage>
</organism>